<evidence type="ECO:0000313" key="1">
    <source>
        <dbReference type="EMBL" id="CDM95594.1"/>
    </source>
</evidence>
<accession>A0A9P1P167</accession>
<reference evidence="1 2" key="1">
    <citation type="submission" date="2014-02" db="EMBL/GenBank/DDBJ databases">
        <authorList>
            <person name="Genoscope - CEA"/>
        </authorList>
    </citation>
    <scope>NUCLEOTIDE SEQUENCE [LARGE SCALE GENOMIC DNA]</scope>
    <source>
        <strain evidence="1 2">PCC 8005</strain>
    </source>
</reference>
<dbReference type="EMBL" id="FO818640">
    <property type="protein sequence ID" value="CDM95594.1"/>
    <property type="molecule type" value="Genomic_DNA"/>
</dbReference>
<sequence length="38" mass="4523">MPTFETSNMASQVKRLIRSKTARVTLKWAHYRYIQPRG</sequence>
<protein>
    <submittedName>
        <fullName evidence="1">Transposase</fullName>
    </submittedName>
</protein>
<dbReference type="AlphaFoldDB" id="A0A9P1P167"/>
<evidence type="ECO:0000313" key="2">
    <source>
        <dbReference type="Proteomes" id="UP000032946"/>
    </source>
</evidence>
<keyword evidence="2" id="KW-1185">Reference proteome</keyword>
<proteinExistence type="predicted"/>
<gene>
    <name evidence="1" type="ORF">ARTHRO_30864</name>
</gene>
<name>A0A9P1P167_9CYAN</name>
<dbReference type="Proteomes" id="UP000032946">
    <property type="component" value="Chromosome"/>
</dbReference>
<organism evidence="1 2">
    <name type="scientific">Limnospira indica PCC 8005</name>
    <dbReference type="NCBI Taxonomy" id="376219"/>
    <lineage>
        <taxon>Bacteria</taxon>
        <taxon>Bacillati</taxon>
        <taxon>Cyanobacteriota</taxon>
        <taxon>Cyanophyceae</taxon>
        <taxon>Oscillatoriophycideae</taxon>
        <taxon>Oscillatoriales</taxon>
        <taxon>Sirenicapillariaceae</taxon>
        <taxon>Limnospira</taxon>
    </lineage>
</organism>